<sequence length="280" mass="30923">MYTHILAAVNEYSNSEQAARYALGLAKVCGARLTLVFAAAPGSTREVLHQGEAAVQRLFEEGLAQGLEVESVVRAGQPLAVIRELVHTTKVNLAFAATRHEDLSRRFFLKTLARDLMLRLPCSVALVRVVHPGRLHPRRILVPFRGRLTKVAERAAFVALLARAFEARVTLFHAPGSLTDFFRGERLLSPEEREASAPRDMERFIAALDSFHIPHEDRLGRGRVATAITVEAAVRRSDLIVMGASERGLVASLLAGNPVEEVMRHTPCNFIMFLPRLPAP</sequence>
<dbReference type="InterPro" id="IPR014729">
    <property type="entry name" value="Rossmann-like_a/b/a_fold"/>
</dbReference>
<reference evidence="3" key="1">
    <citation type="journal article" date="2020" name="mSystems">
        <title>Genome- and Community-Level Interaction Insights into Carbon Utilization and Element Cycling Functions of Hydrothermarchaeota in Hydrothermal Sediment.</title>
        <authorList>
            <person name="Zhou Z."/>
            <person name="Liu Y."/>
            <person name="Xu W."/>
            <person name="Pan J."/>
            <person name="Luo Z.H."/>
            <person name="Li M."/>
        </authorList>
    </citation>
    <scope>NUCLEOTIDE SEQUENCE [LARGE SCALE GENOMIC DNA]</scope>
    <source>
        <strain evidence="3">SpSt-548</strain>
    </source>
</reference>
<dbReference type="SUPFAM" id="SSF52402">
    <property type="entry name" value="Adenine nucleotide alpha hydrolases-like"/>
    <property type="match status" value="2"/>
</dbReference>
<name>A0A7V4LDH6_9BACT</name>
<dbReference type="PANTHER" id="PTHR46268">
    <property type="entry name" value="STRESS RESPONSE PROTEIN NHAX"/>
    <property type="match status" value="1"/>
</dbReference>
<accession>A0A7V4LDH6</accession>
<comment type="caution">
    <text evidence="3">The sequence shown here is derived from an EMBL/GenBank/DDBJ whole genome shotgun (WGS) entry which is preliminary data.</text>
</comment>
<feature type="domain" description="UspA" evidence="2">
    <location>
        <begin position="1"/>
        <end position="128"/>
    </location>
</feature>
<dbReference type="CDD" id="cd00293">
    <property type="entry name" value="USP-like"/>
    <property type="match status" value="2"/>
</dbReference>
<protein>
    <submittedName>
        <fullName evidence="3">Universal stress protein</fullName>
    </submittedName>
</protein>
<evidence type="ECO:0000256" key="1">
    <source>
        <dbReference type="ARBA" id="ARBA00008791"/>
    </source>
</evidence>
<dbReference type="PANTHER" id="PTHR46268:SF6">
    <property type="entry name" value="UNIVERSAL STRESS PROTEIN UP12"/>
    <property type="match status" value="1"/>
</dbReference>
<organism evidence="3">
    <name type="scientific">Desulfobacca acetoxidans</name>
    <dbReference type="NCBI Taxonomy" id="60893"/>
    <lineage>
        <taxon>Bacteria</taxon>
        <taxon>Pseudomonadati</taxon>
        <taxon>Thermodesulfobacteriota</taxon>
        <taxon>Desulfobaccia</taxon>
        <taxon>Desulfobaccales</taxon>
        <taxon>Desulfobaccaceae</taxon>
        <taxon>Desulfobacca</taxon>
    </lineage>
</organism>
<dbReference type="Gene3D" id="3.40.50.620">
    <property type="entry name" value="HUPs"/>
    <property type="match status" value="2"/>
</dbReference>
<dbReference type="EMBL" id="DSXI01000581">
    <property type="protein sequence ID" value="HGS06001.1"/>
    <property type="molecule type" value="Genomic_DNA"/>
</dbReference>
<evidence type="ECO:0000259" key="2">
    <source>
        <dbReference type="Pfam" id="PF00582"/>
    </source>
</evidence>
<gene>
    <name evidence="3" type="ORF">ENT08_09790</name>
</gene>
<dbReference type="AlphaFoldDB" id="A0A7V4LDH6"/>
<dbReference type="Pfam" id="PF00582">
    <property type="entry name" value="Usp"/>
    <property type="match status" value="2"/>
</dbReference>
<evidence type="ECO:0000313" key="3">
    <source>
        <dbReference type="EMBL" id="HGS06001.1"/>
    </source>
</evidence>
<feature type="domain" description="UspA" evidence="2">
    <location>
        <begin position="138"/>
        <end position="271"/>
    </location>
</feature>
<proteinExistence type="inferred from homology"/>
<dbReference type="InterPro" id="IPR006016">
    <property type="entry name" value="UspA"/>
</dbReference>
<comment type="similarity">
    <text evidence="1">Belongs to the universal stress protein A family.</text>
</comment>